<comment type="caution">
    <text evidence="2">The sequence shown here is derived from an EMBL/GenBank/DDBJ whole genome shotgun (WGS) entry which is preliminary data.</text>
</comment>
<feature type="region of interest" description="Disordered" evidence="1">
    <location>
        <begin position="26"/>
        <end position="54"/>
    </location>
</feature>
<evidence type="ECO:0000313" key="3">
    <source>
        <dbReference type="Proteomes" id="UP000061348"/>
    </source>
</evidence>
<protein>
    <submittedName>
        <fullName evidence="2">Uncharacterized protein</fullName>
    </submittedName>
</protein>
<reference evidence="2 3" key="1">
    <citation type="submission" date="2015-05" db="EMBL/GenBank/DDBJ databases">
        <title>A genomic and transcriptomic approach to investigate the blue pigment phenotype in Pseudomonas fluorescens.</title>
        <authorList>
            <person name="Andreani N.A."/>
            <person name="Cardazzo B."/>
        </authorList>
    </citation>
    <scope>NUCLEOTIDE SEQUENCE [LARGE SCALE GENOMIC DNA]</scope>
    <source>
        <strain evidence="2 3">Ps_22</strain>
    </source>
</reference>
<evidence type="ECO:0000256" key="1">
    <source>
        <dbReference type="SAM" id="MobiDB-lite"/>
    </source>
</evidence>
<dbReference type="PATRIC" id="fig|294.194.peg.1098"/>
<accession>A0A109LL71</accession>
<dbReference type="AlphaFoldDB" id="A0A109LL71"/>
<organism evidence="2 3">
    <name type="scientific">Pseudomonas fluorescens</name>
    <dbReference type="NCBI Taxonomy" id="294"/>
    <lineage>
        <taxon>Bacteria</taxon>
        <taxon>Pseudomonadati</taxon>
        <taxon>Pseudomonadota</taxon>
        <taxon>Gammaproteobacteria</taxon>
        <taxon>Pseudomonadales</taxon>
        <taxon>Pseudomonadaceae</taxon>
        <taxon>Pseudomonas</taxon>
    </lineage>
</organism>
<feature type="compositionally biased region" description="Polar residues" evidence="1">
    <location>
        <begin position="45"/>
        <end position="54"/>
    </location>
</feature>
<name>A0A109LL71_PSEFL</name>
<sequence length="54" mass="6035">MITISPILIARINASLLNFSPNCPANAENRKNGRINNKAHRLTQMERSPSMESL</sequence>
<gene>
    <name evidence="2" type="ORF">PFLmoz3_00952</name>
</gene>
<dbReference type="Proteomes" id="UP000061348">
    <property type="component" value="Unassembled WGS sequence"/>
</dbReference>
<proteinExistence type="predicted"/>
<evidence type="ECO:0000313" key="2">
    <source>
        <dbReference type="EMBL" id="KWV89400.1"/>
    </source>
</evidence>
<dbReference type="EMBL" id="LCYA01000047">
    <property type="protein sequence ID" value="KWV89400.1"/>
    <property type="molecule type" value="Genomic_DNA"/>
</dbReference>